<dbReference type="Pfam" id="PF00391">
    <property type="entry name" value="PEP-utilizers"/>
    <property type="match status" value="1"/>
</dbReference>
<protein>
    <recommendedName>
        <fullName evidence="1">PEP-utilising enzyme mobile domain-containing protein</fullName>
    </recommendedName>
</protein>
<name>A0A7C5EWW9_9BACT</name>
<evidence type="ECO:0000259" key="1">
    <source>
        <dbReference type="Pfam" id="PF00391"/>
    </source>
</evidence>
<organism evidence="2">
    <name type="scientific">Desulfobacca acetoxidans</name>
    <dbReference type="NCBI Taxonomy" id="60893"/>
    <lineage>
        <taxon>Bacteria</taxon>
        <taxon>Pseudomonadati</taxon>
        <taxon>Thermodesulfobacteriota</taxon>
        <taxon>Desulfobaccia</taxon>
        <taxon>Desulfobaccales</taxon>
        <taxon>Desulfobaccaceae</taxon>
        <taxon>Desulfobacca</taxon>
    </lineage>
</organism>
<dbReference type="InterPro" id="IPR036637">
    <property type="entry name" value="Phosphohistidine_dom_sf"/>
</dbReference>
<dbReference type="GO" id="GO:0016772">
    <property type="term" value="F:transferase activity, transferring phosphorus-containing groups"/>
    <property type="evidence" value="ECO:0007669"/>
    <property type="project" value="InterPro"/>
</dbReference>
<comment type="caution">
    <text evidence="2">The sequence shown here is derived from an EMBL/GenBank/DDBJ whole genome shotgun (WGS) entry which is preliminary data.</text>
</comment>
<dbReference type="PANTHER" id="PTHR43615:SF1">
    <property type="entry name" value="PPDK_N DOMAIN-CONTAINING PROTEIN"/>
    <property type="match status" value="1"/>
</dbReference>
<dbReference type="InterPro" id="IPR008279">
    <property type="entry name" value="PEP-util_enz_mobile_dom"/>
</dbReference>
<dbReference type="SUPFAM" id="SSF52009">
    <property type="entry name" value="Phosphohistidine domain"/>
    <property type="match status" value="1"/>
</dbReference>
<accession>A0A7C5EWW9</accession>
<sequence length="102" mass="10497">MGQPASPGLPRGPARVVLEASELFRFQAGDVLVGDGVEPSMAFVALLASGIVEQRGGMLIHGSIIAREYGIPCVTGVLQATSLIHPGDPVTVDGYLGIDLIS</sequence>
<reference evidence="2" key="1">
    <citation type="journal article" date="2020" name="mSystems">
        <title>Genome- and Community-Level Interaction Insights into Carbon Utilization and Element Cycling Functions of Hydrothermarchaeota in Hydrothermal Sediment.</title>
        <authorList>
            <person name="Zhou Z."/>
            <person name="Liu Y."/>
            <person name="Xu W."/>
            <person name="Pan J."/>
            <person name="Luo Z.H."/>
            <person name="Li M."/>
        </authorList>
    </citation>
    <scope>NUCLEOTIDE SEQUENCE [LARGE SCALE GENOMIC DNA]</scope>
    <source>
        <strain evidence="2">SpSt-853</strain>
    </source>
</reference>
<dbReference type="Gene3D" id="3.50.30.10">
    <property type="entry name" value="Phosphohistidine domain"/>
    <property type="match status" value="1"/>
</dbReference>
<feature type="domain" description="PEP-utilising enzyme mobile" evidence="1">
    <location>
        <begin position="26"/>
        <end position="97"/>
    </location>
</feature>
<dbReference type="PANTHER" id="PTHR43615">
    <property type="entry name" value="PHOSPHOENOLPYRUVATE SYNTHASE-RELATED"/>
    <property type="match status" value="1"/>
</dbReference>
<dbReference type="AlphaFoldDB" id="A0A7C5EWW9"/>
<gene>
    <name evidence="2" type="ORF">ENW48_07075</name>
</gene>
<dbReference type="EMBL" id="DTKJ01000049">
    <property type="protein sequence ID" value="HGZ11965.1"/>
    <property type="molecule type" value="Genomic_DNA"/>
</dbReference>
<dbReference type="InterPro" id="IPR051549">
    <property type="entry name" value="PEP_Utilizing_Enz"/>
</dbReference>
<evidence type="ECO:0000313" key="2">
    <source>
        <dbReference type="EMBL" id="HGZ11965.1"/>
    </source>
</evidence>
<proteinExistence type="predicted"/>